<dbReference type="InterPro" id="IPR050430">
    <property type="entry name" value="Peptidase_S1"/>
</dbReference>
<dbReference type="PROSITE" id="PS50240">
    <property type="entry name" value="TRYPSIN_DOM"/>
    <property type="match status" value="1"/>
</dbReference>
<proteinExistence type="inferred from homology"/>
<dbReference type="Gene3D" id="2.40.10.10">
    <property type="entry name" value="Trypsin-like serine proteases"/>
    <property type="match status" value="1"/>
</dbReference>
<dbReference type="CDD" id="cd00190">
    <property type="entry name" value="Tryp_SPc"/>
    <property type="match status" value="1"/>
</dbReference>
<keyword evidence="3 7" id="KW-0645">Protease</keyword>
<dbReference type="RefSeq" id="WP_165314010.1">
    <property type="nucleotide sequence ID" value="NZ_CP049332.1"/>
</dbReference>
<evidence type="ECO:0000313" key="8">
    <source>
        <dbReference type="Proteomes" id="UP000503003"/>
    </source>
</evidence>
<dbReference type="InterPro" id="IPR009003">
    <property type="entry name" value="Peptidase_S1_PA"/>
</dbReference>
<evidence type="ECO:0000256" key="2">
    <source>
        <dbReference type="ARBA" id="ARBA00023157"/>
    </source>
</evidence>
<dbReference type="PANTHER" id="PTHR24276">
    <property type="entry name" value="POLYSERASE-RELATED"/>
    <property type="match status" value="1"/>
</dbReference>
<evidence type="ECO:0000313" key="7">
    <source>
        <dbReference type="EMBL" id="QIH44350.1"/>
    </source>
</evidence>
<dbReference type="PANTHER" id="PTHR24276:SF98">
    <property type="entry name" value="FI18310P1-RELATED"/>
    <property type="match status" value="1"/>
</dbReference>
<keyword evidence="4" id="KW-0472">Membrane</keyword>
<name>A0A6G7CQI4_9VIBR</name>
<dbReference type="PRINTS" id="PR00722">
    <property type="entry name" value="CHYMOTRYPSIN"/>
</dbReference>
<dbReference type="GO" id="GO:0004252">
    <property type="term" value="F:serine-type endopeptidase activity"/>
    <property type="evidence" value="ECO:0007669"/>
    <property type="project" value="InterPro"/>
</dbReference>
<keyword evidence="5" id="KW-0732">Signal</keyword>
<evidence type="ECO:0000256" key="5">
    <source>
        <dbReference type="SAM" id="SignalP"/>
    </source>
</evidence>
<feature type="domain" description="Peptidase S1" evidence="6">
    <location>
        <begin position="28"/>
        <end position="281"/>
    </location>
</feature>
<keyword evidence="8" id="KW-1185">Reference proteome</keyword>
<keyword evidence="3" id="KW-0720">Serine protease</keyword>
<keyword evidence="4" id="KW-1133">Transmembrane helix</keyword>
<feature type="transmembrane region" description="Helical" evidence="4">
    <location>
        <begin position="315"/>
        <end position="333"/>
    </location>
</feature>
<dbReference type="InterPro" id="IPR043504">
    <property type="entry name" value="Peptidase_S1_PA_chymotrypsin"/>
</dbReference>
<evidence type="ECO:0000256" key="4">
    <source>
        <dbReference type="SAM" id="Phobius"/>
    </source>
</evidence>
<dbReference type="Pfam" id="PF00089">
    <property type="entry name" value="Trypsin"/>
    <property type="match status" value="1"/>
</dbReference>
<dbReference type="InterPro" id="IPR033116">
    <property type="entry name" value="TRYPSIN_SER"/>
</dbReference>
<dbReference type="InterPro" id="IPR001254">
    <property type="entry name" value="Trypsin_dom"/>
</dbReference>
<sequence>MNSKTILLAILIGITFQSSADEDHQAFIVNGSYADTTAFPSYVALFVDLLAYNNTYYKGSYCGGTILNSTHILTAAHCVYSTNPDSSLYTLFTTVVPNLQYESDFPYGITEKKRVAKIYYPDSFNRSTLDNDLAILQLESALKTISSINYAVRPDSGSVYRASEIEFYAVGHGNTETGEDNVDSLQKASLYYVSNSACKYKNMSDSKLCMSGNIDALNGLEASTCQGDSGGPLFWYYGGEYIQVGVTSYGPASFCGDSNYSATSVFTEIYDYNDWINSVLAGSTAEKFVATEAKREAYIANPPSSTDTGSSNTDTGGLLSVLALFWLLLITFFRKACC</sequence>
<dbReference type="PROSITE" id="PS00135">
    <property type="entry name" value="TRYPSIN_SER"/>
    <property type="match status" value="1"/>
</dbReference>
<feature type="chain" id="PRO_5026032772" evidence="5">
    <location>
        <begin position="21"/>
        <end position="338"/>
    </location>
</feature>
<comment type="similarity">
    <text evidence="1">Belongs to the peptidase S1 family.</text>
</comment>
<dbReference type="SMART" id="SM00020">
    <property type="entry name" value="Tryp_SPc"/>
    <property type="match status" value="1"/>
</dbReference>
<organism evidence="7 8">
    <name type="scientific">Vibrio ziniensis</name>
    <dbReference type="NCBI Taxonomy" id="2711221"/>
    <lineage>
        <taxon>Bacteria</taxon>
        <taxon>Pseudomonadati</taxon>
        <taxon>Pseudomonadota</taxon>
        <taxon>Gammaproteobacteria</taxon>
        <taxon>Vibrionales</taxon>
        <taxon>Vibrionaceae</taxon>
        <taxon>Vibrio</taxon>
    </lineage>
</organism>
<keyword evidence="4" id="KW-0812">Transmembrane</keyword>
<dbReference type="Proteomes" id="UP000503003">
    <property type="component" value="Chromosome 2"/>
</dbReference>
<protein>
    <submittedName>
        <fullName evidence="7">Serine protease</fullName>
    </submittedName>
</protein>
<evidence type="ECO:0000259" key="6">
    <source>
        <dbReference type="PROSITE" id="PS50240"/>
    </source>
</evidence>
<keyword evidence="3" id="KW-0378">Hydrolase</keyword>
<dbReference type="InterPro" id="IPR001314">
    <property type="entry name" value="Peptidase_S1A"/>
</dbReference>
<accession>A0A6G7CQI4</accession>
<evidence type="ECO:0000256" key="3">
    <source>
        <dbReference type="RuleBase" id="RU363034"/>
    </source>
</evidence>
<evidence type="ECO:0000256" key="1">
    <source>
        <dbReference type="ARBA" id="ARBA00007664"/>
    </source>
</evidence>
<dbReference type="GO" id="GO:0006508">
    <property type="term" value="P:proteolysis"/>
    <property type="evidence" value="ECO:0007669"/>
    <property type="project" value="UniProtKB-KW"/>
</dbReference>
<gene>
    <name evidence="7" type="ORF">G5S32_20610</name>
</gene>
<feature type="signal peptide" evidence="5">
    <location>
        <begin position="1"/>
        <end position="20"/>
    </location>
</feature>
<dbReference type="PROSITE" id="PS00134">
    <property type="entry name" value="TRYPSIN_HIS"/>
    <property type="match status" value="1"/>
</dbReference>
<dbReference type="InterPro" id="IPR018114">
    <property type="entry name" value="TRYPSIN_HIS"/>
</dbReference>
<dbReference type="EMBL" id="CP049332">
    <property type="protein sequence ID" value="QIH44350.1"/>
    <property type="molecule type" value="Genomic_DNA"/>
</dbReference>
<dbReference type="AlphaFoldDB" id="A0A6G7CQI4"/>
<keyword evidence="2" id="KW-1015">Disulfide bond</keyword>
<dbReference type="SUPFAM" id="SSF50494">
    <property type="entry name" value="Trypsin-like serine proteases"/>
    <property type="match status" value="1"/>
</dbReference>
<reference evidence="7 8" key="1">
    <citation type="submission" date="2020-02" db="EMBL/GenBank/DDBJ databases">
        <title>A complete genome of a marine bacterium Vibrio sp. ZWAL4003 isolated from the mangrove sediment with the ability to degrade polysaccharides.</title>
        <authorList>
            <person name="Wu J."/>
            <person name="Qu W."/>
            <person name="Zeng R."/>
        </authorList>
    </citation>
    <scope>NUCLEOTIDE SEQUENCE [LARGE SCALE GENOMIC DNA]</scope>
    <source>
        <strain evidence="7 8">ZWAL4003</strain>
    </source>
</reference>
<dbReference type="KEGG" id="vzi:G5S32_20610"/>